<comment type="similarity">
    <text evidence="1">Belongs to the HIBADH-related family.</text>
</comment>
<evidence type="ECO:0000313" key="6">
    <source>
        <dbReference type="EMBL" id="NKQ54298.1"/>
    </source>
</evidence>
<dbReference type="EMBL" id="JAAXLS010000009">
    <property type="protein sequence ID" value="NKQ54298.1"/>
    <property type="molecule type" value="Genomic_DNA"/>
</dbReference>
<sequence>MSNPKTVAFLGLGRMGRPMAANIANAGFPVVVYNRTRSTAEDFAAATDGVKVADSPREAAAGADVVVTMLADEPALRAVYEGPQGALAGWSPHKVALDMGTTGPAGTAWLARAVGNAGGTAIDSPVSGAVKAAETAGLTLMVGGAADVVEDLRPLLESMSATIYHLGESGAGAIMKLAVNNVIYALGQAVSESLVLAECSGIDRAEAYEVFCDSAIAAPMVKYRQDNYTNPGTSITQLALTLAAKDLKLITALADEVGAPMPQAMVNLDTAVRAIDDGLGDHDMAAVAVYLRNRTSPRS</sequence>
<dbReference type="SUPFAM" id="SSF51735">
    <property type="entry name" value="NAD(P)-binding Rossmann-fold domains"/>
    <property type="match status" value="1"/>
</dbReference>
<dbReference type="PIRSF" id="PIRSF000103">
    <property type="entry name" value="HIBADH"/>
    <property type="match status" value="1"/>
</dbReference>
<dbReference type="InterPro" id="IPR036291">
    <property type="entry name" value="NAD(P)-bd_dom_sf"/>
</dbReference>
<dbReference type="Proteomes" id="UP000715441">
    <property type="component" value="Unassembled WGS sequence"/>
</dbReference>
<protein>
    <submittedName>
        <fullName evidence="6">NAD(P)-dependent oxidoreductase</fullName>
    </submittedName>
</protein>
<accession>A0ABX1J3G7</accession>
<evidence type="ECO:0000313" key="7">
    <source>
        <dbReference type="Proteomes" id="UP000715441"/>
    </source>
</evidence>
<dbReference type="InterPro" id="IPR013328">
    <property type="entry name" value="6PGD_dom2"/>
</dbReference>
<name>A0ABX1J3G7_9PSEU</name>
<dbReference type="PROSITE" id="PS00895">
    <property type="entry name" value="3_HYDROXYISOBUT_DH"/>
    <property type="match status" value="1"/>
</dbReference>
<dbReference type="Pfam" id="PF14833">
    <property type="entry name" value="NAD_binding_11"/>
    <property type="match status" value="1"/>
</dbReference>
<comment type="caution">
    <text evidence="6">The sequence shown here is derived from an EMBL/GenBank/DDBJ whole genome shotgun (WGS) entry which is preliminary data.</text>
</comment>
<dbReference type="RefSeq" id="WP_168516084.1">
    <property type="nucleotide sequence ID" value="NZ_JAAXLS010000009.1"/>
</dbReference>
<gene>
    <name evidence="6" type="ORF">HFP15_15530</name>
</gene>
<dbReference type="PANTHER" id="PTHR43580">
    <property type="entry name" value="OXIDOREDUCTASE GLYR1-RELATED"/>
    <property type="match status" value="1"/>
</dbReference>
<dbReference type="InterPro" id="IPR029154">
    <property type="entry name" value="HIBADH-like_NADP-bd"/>
</dbReference>
<evidence type="ECO:0000256" key="2">
    <source>
        <dbReference type="ARBA" id="ARBA00023002"/>
    </source>
</evidence>
<organism evidence="6 7">
    <name type="scientific">Amycolatopsis acididurans</name>
    <dbReference type="NCBI Taxonomy" id="2724524"/>
    <lineage>
        <taxon>Bacteria</taxon>
        <taxon>Bacillati</taxon>
        <taxon>Actinomycetota</taxon>
        <taxon>Actinomycetes</taxon>
        <taxon>Pseudonocardiales</taxon>
        <taxon>Pseudonocardiaceae</taxon>
        <taxon>Amycolatopsis</taxon>
    </lineage>
</organism>
<dbReference type="InterPro" id="IPR051265">
    <property type="entry name" value="HIBADH-related_NP60_sf"/>
</dbReference>
<dbReference type="Gene3D" id="3.40.50.720">
    <property type="entry name" value="NAD(P)-binding Rossmann-like Domain"/>
    <property type="match status" value="1"/>
</dbReference>
<keyword evidence="2" id="KW-0560">Oxidoreductase</keyword>
<reference evidence="6 7" key="1">
    <citation type="submission" date="2020-04" db="EMBL/GenBank/DDBJ databases">
        <title>Novel species.</title>
        <authorList>
            <person name="Teo W.F.A."/>
            <person name="Lipun K."/>
            <person name="Srisuk N."/>
            <person name="Duangmal K."/>
        </authorList>
    </citation>
    <scope>NUCLEOTIDE SEQUENCE [LARGE SCALE GENOMIC DNA]</scope>
    <source>
        <strain evidence="6 7">K13G38</strain>
    </source>
</reference>
<dbReference type="InterPro" id="IPR015815">
    <property type="entry name" value="HIBADH-related"/>
</dbReference>
<dbReference type="InterPro" id="IPR006115">
    <property type="entry name" value="6PGDH_NADP-bd"/>
</dbReference>
<evidence type="ECO:0000256" key="3">
    <source>
        <dbReference type="ARBA" id="ARBA00023027"/>
    </source>
</evidence>
<dbReference type="InterPro" id="IPR008927">
    <property type="entry name" value="6-PGluconate_DH-like_C_sf"/>
</dbReference>
<feature type="domain" description="3-hydroxyisobutyrate dehydrogenase-like NAD-binding" evidence="5">
    <location>
        <begin position="170"/>
        <end position="289"/>
    </location>
</feature>
<proteinExistence type="inferred from homology"/>
<keyword evidence="7" id="KW-1185">Reference proteome</keyword>
<evidence type="ECO:0000256" key="1">
    <source>
        <dbReference type="ARBA" id="ARBA00009080"/>
    </source>
</evidence>
<evidence type="ECO:0000259" key="4">
    <source>
        <dbReference type="Pfam" id="PF03446"/>
    </source>
</evidence>
<feature type="domain" description="6-phosphogluconate dehydrogenase NADP-binding" evidence="4">
    <location>
        <begin position="6"/>
        <end position="167"/>
    </location>
</feature>
<evidence type="ECO:0000259" key="5">
    <source>
        <dbReference type="Pfam" id="PF14833"/>
    </source>
</evidence>
<dbReference type="PANTHER" id="PTHR43580:SF2">
    <property type="entry name" value="CYTOKINE-LIKE NUCLEAR FACTOR N-PAC"/>
    <property type="match status" value="1"/>
</dbReference>
<dbReference type="Gene3D" id="1.10.1040.10">
    <property type="entry name" value="N-(1-d-carboxylethyl)-l-norvaline Dehydrogenase, domain 2"/>
    <property type="match status" value="1"/>
</dbReference>
<keyword evidence="3" id="KW-0520">NAD</keyword>
<dbReference type="Pfam" id="PF03446">
    <property type="entry name" value="NAD_binding_2"/>
    <property type="match status" value="1"/>
</dbReference>
<dbReference type="SUPFAM" id="SSF48179">
    <property type="entry name" value="6-phosphogluconate dehydrogenase C-terminal domain-like"/>
    <property type="match status" value="1"/>
</dbReference>
<dbReference type="InterPro" id="IPR002204">
    <property type="entry name" value="3-OH-isobutyrate_DH-rel_CS"/>
</dbReference>